<evidence type="ECO:0000256" key="1">
    <source>
        <dbReference type="ARBA" id="ARBA00001966"/>
    </source>
</evidence>
<proteinExistence type="predicted"/>
<dbReference type="InterPro" id="IPR058240">
    <property type="entry name" value="rSAM_sf"/>
</dbReference>
<dbReference type="Proteomes" id="UP000187651">
    <property type="component" value="Unassembled WGS sequence"/>
</dbReference>
<dbReference type="AlphaFoldDB" id="A0A1G9Y4R6"/>
<keyword evidence="2" id="KW-0004">4Fe-4S</keyword>
<gene>
    <name evidence="8" type="ORF">SAMN05216544_1687</name>
</gene>
<dbReference type="PANTHER" id="PTHR11135:SF1">
    <property type="entry name" value="PROTEIN YHCC"/>
    <property type="match status" value="1"/>
</dbReference>
<dbReference type="Pfam" id="PF04055">
    <property type="entry name" value="Radical_SAM"/>
    <property type="match status" value="1"/>
</dbReference>
<organism evidence="8 9">
    <name type="scientific">Lachnospira pectinoschiza</name>
    <dbReference type="NCBI Taxonomy" id="28052"/>
    <lineage>
        <taxon>Bacteria</taxon>
        <taxon>Bacillati</taxon>
        <taxon>Bacillota</taxon>
        <taxon>Clostridia</taxon>
        <taxon>Lachnospirales</taxon>
        <taxon>Lachnospiraceae</taxon>
        <taxon>Lachnospira</taxon>
    </lineage>
</organism>
<dbReference type="RefSeq" id="WP_074521757.1">
    <property type="nucleotide sequence ID" value="NZ_FNHZ01000005.1"/>
</dbReference>
<accession>A0A1G9Y4R6</accession>
<dbReference type="GO" id="GO:0051539">
    <property type="term" value="F:4 iron, 4 sulfur cluster binding"/>
    <property type="evidence" value="ECO:0007669"/>
    <property type="project" value="UniProtKB-KW"/>
</dbReference>
<sequence>MLPHYYSLNEYIKNTFGEKMYRLSLDGGMTCPNRDGKLDTRGCIFCSRGGSGDFAATVSIAKTIEAGTNSSDGMTLRQRRILENIDKSIELAKEKVQNKYKGNSYIAYFQSFTNTYSSASYLDKLFKNVINREEIKILDIATRPDCLDSDVLEVIDSCNKIKPVWIELGLQSIHEKTAKYIRRGYELDCFTDAVKKLNALKVPIIVHVIIGLPGETKEDILETVRFLSKQPIQGIKLQLLHVLKGTDLYDDYKATGFKILTMEEYFDILGEALRILPKDMVIHRLTGDGPKSLLVEPQWTANKKLVLNSMNKYFVDKCIIQGEIFDNND</sequence>
<keyword evidence="3" id="KW-0949">S-adenosyl-L-methionine</keyword>
<evidence type="ECO:0000256" key="6">
    <source>
        <dbReference type="ARBA" id="ARBA00023014"/>
    </source>
</evidence>
<dbReference type="GO" id="GO:0046872">
    <property type="term" value="F:metal ion binding"/>
    <property type="evidence" value="ECO:0007669"/>
    <property type="project" value="UniProtKB-KW"/>
</dbReference>
<evidence type="ECO:0000256" key="3">
    <source>
        <dbReference type="ARBA" id="ARBA00022691"/>
    </source>
</evidence>
<dbReference type="NCBIfam" id="TIGR01212">
    <property type="entry name" value="TIGR01212 family radical SAM protein"/>
    <property type="match status" value="1"/>
</dbReference>
<keyword evidence="4" id="KW-0479">Metal-binding</keyword>
<name>A0A1G9Y4R6_9FIRM</name>
<dbReference type="InterPro" id="IPR032432">
    <property type="entry name" value="Radical_SAM_C"/>
</dbReference>
<dbReference type="SMART" id="SM00729">
    <property type="entry name" value="Elp3"/>
    <property type="match status" value="1"/>
</dbReference>
<dbReference type="PANTHER" id="PTHR11135">
    <property type="entry name" value="HISTONE ACETYLTRANSFERASE-RELATED"/>
    <property type="match status" value="1"/>
</dbReference>
<dbReference type="SFLD" id="SFLDG01091">
    <property type="entry name" value="uncharacterized_CHP01210-like"/>
    <property type="match status" value="1"/>
</dbReference>
<dbReference type="SUPFAM" id="SSF102114">
    <property type="entry name" value="Radical SAM enzymes"/>
    <property type="match status" value="1"/>
</dbReference>
<dbReference type="SFLD" id="SFLDS00029">
    <property type="entry name" value="Radical_SAM"/>
    <property type="match status" value="1"/>
</dbReference>
<dbReference type="OrthoDB" id="9801689at2"/>
<dbReference type="GO" id="GO:0003824">
    <property type="term" value="F:catalytic activity"/>
    <property type="evidence" value="ECO:0007669"/>
    <property type="project" value="InterPro"/>
</dbReference>
<evidence type="ECO:0000259" key="7">
    <source>
        <dbReference type="PROSITE" id="PS51918"/>
    </source>
</evidence>
<feature type="domain" description="Radical SAM core" evidence="7">
    <location>
        <begin position="15"/>
        <end position="271"/>
    </location>
</feature>
<dbReference type="Pfam" id="PF16199">
    <property type="entry name" value="Radical_SAM_C"/>
    <property type="match status" value="1"/>
</dbReference>
<dbReference type="EMBL" id="FNHZ01000005">
    <property type="protein sequence ID" value="SDN04018.1"/>
    <property type="molecule type" value="Genomic_DNA"/>
</dbReference>
<dbReference type="InterPro" id="IPR006638">
    <property type="entry name" value="Elp3/MiaA/NifB-like_rSAM"/>
</dbReference>
<evidence type="ECO:0000313" key="8">
    <source>
        <dbReference type="EMBL" id="SDN04018.1"/>
    </source>
</evidence>
<reference evidence="9" key="1">
    <citation type="submission" date="2016-10" db="EMBL/GenBank/DDBJ databases">
        <authorList>
            <person name="Varghese N."/>
            <person name="Submissions S."/>
        </authorList>
    </citation>
    <scope>NUCLEOTIDE SEQUENCE [LARGE SCALE GENOMIC DNA]</scope>
    <source>
        <strain evidence="9">M83</strain>
    </source>
</reference>
<dbReference type="InterPro" id="IPR005911">
    <property type="entry name" value="YhcC-like"/>
</dbReference>
<evidence type="ECO:0000256" key="4">
    <source>
        <dbReference type="ARBA" id="ARBA00022723"/>
    </source>
</evidence>
<dbReference type="InterPro" id="IPR023404">
    <property type="entry name" value="rSAM_horseshoe"/>
</dbReference>
<dbReference type="InterPro" id="IPR007197">
    <property type="entry name" value="rSAM"/>
</dbReference>
<evidence type="ECO:0000313" key="9">
    <source>
        <dbReference type="Proteomes" id="UP000187651"/>
    </source>
</evidence>
<keyword evidence="9" id="KW-1185">Reference proteome</keyword>
<dbReference type="SFLD" id="SFLDG01086">
    <property type="entry name" value="elongater_protein-like"/>
    <property type="match status" value="1"/>
</dbReference>
<keyword evidence="6" id="KW-0411">Iron-sulfur</keyword>
<dbReference type="CDD" id="cd01335">
    <property type="entry name" value="Radical_SAM"/>
    <property type="match status" value="1"/>
</dbReference>
<comment type="cofactor">
    <cofactor evidence="1">
        <name>[4Fe-4S] cluster</name>
        <dbReference type="ChEBI" id="CHEBI:49883"/>
    </cofactor>
</comment>
<keyword evidence="5" id="KW-0408">Iron</keyword>
<dbReference type="InterPro" id="IPR039661">
    <property type="entry name" value="ELP3"/>
</dbReference>
<evidence type="ECO:0000256" key="2">
    <source>
        <dbReference type="ARBA" id="ARBA00022485"/>
    </source>
</evidence>
<protein>
    <recommendedName>
        <fullName evidence="7">Radical SAM core domain-containing protein</fullName>
    </recommendedName>
</protein>
<dbReference type="PROSITE" id="PS51918">
    <property type="entry name" value="RADICAL_SAM"/>
    <property type="match status" value="1"/>
</dbReference>
<dbReference type="Gene3D" id="3.80.30.20">
    <property type="entry name" value="tm_1862 like domain"/>
    <property type="match status" value="1"/>
</dbReference>
<evidence type="ECO:0000256" key="5">
    <source>
        <dbReference type="ARBA" id="ARBA00023004"/>
    </source>
</evidence>